<dbReference type="RefSeq" id="WP_002697586.1">
    <property type="nucleotide sequence ID" value="NZ_AAWS01000014.1"/>
</dbReference>
<organism evidence="4 5">
    <name type="scientific">Microscilla marina ATCC 23134</name>
    <dbReference type="NCBI Taxonomy" id="313606"/>
    <lineage>
        <taxon>Bacteria</taxon>
        <taxon>Pseudomonadati</taxon>
        <taxon>Bacteroidota</taxon>
        <taxon>Cytophagia</taxon>
        <taxon>Cytophagales</taxon>
        <taxon>Microscillaceae</taxon>
        <taxon>Microscilla</taxon>
    </lineage>
</organism>
<keyword evidence="1" id="KW-0175">Coiled coil</keyword>
<evidence type="ECO:0000259" key="3">
    <source>
        <dbReference type="PROSITE" id="PS51746"/>
    </source>
</evidence>
<feature type="compositionally biased region" description="Polar residues" evidence="2">
    <location>
        <begin position="294"/>
        <end position="303"/>
    </location>
</feature>
<dbReference type="eggNOG" id="COG0631">
    <property type="taxonomic scope" value="Bacteria"/>
</dbReference>
<dbReference type="SMART" id="SM00331">
    <property type="entry name" value="PP2C_SIG"/>
    <property type="match status" value="1"/>
</dbReference>
<dbReference type="Proteomes" id="UP000004095">
    <property type="component" value="Unassembled WGS sequence"/>
</dbReference>
<gene>
    <name evidence="4" type="ORF">M23134_07897</name>
</gene>
<feature type="compositionally biased region" description="Pro residues" evidence="2">
    <location>
        <begin position="306"/>
        <end position="319"/>
    </location>
</feature>
<protein>
    <submittedName>
        <fullName evidence="4">Protein phosphatase</fullName>
    </submittedName>
</protein>
<evidence type="ECO:0000256" key="1">
    <source>
        <dbReference type="SAM" id="Coils"/>
    </source>
</evidence>
<feature type="compositionally biased region" description="Low complexity" evidence="2">
    <location>
        <begin position="272"/>
        <end position="282"/>
    </location>
</feature>
<dbReference type="InterPro" id="IPR001932">
    <property type="entry name" value="PPM-type_phosphatase-like_dom"/>
</dbReference>
<dbReference type="OrthoDB" id="9801841at2"/>
<feature type="region of interest" description="Disordered" evidence="2">
    <location>
        <begin position="260"/>
        <end position="358"/>
    </location>
</feature>
<dbReference type="Gene3D" id="3.60.40.10">
    <property type="entry name" value="PPM-type phosphatase domain"/>
    <property type="match status" value="1"/>
</dbReference>
<evidence type="ECO:0000256" key="2">
    <source>
        <dbReference type="SAM" id="MobiDB-lite"/>
    </source>
</evidence>
<name>A1ZLP5_MICM2</name>
<dbReference type="CDD" id="cd00143">
    <property type="entry name" value="PP2Cc"/>
    <property type="match status" value="1"/>
</dbReference>
<comment type="caution">
    <text evidence="4">The sequence shown here is derived from an EMBL/GenBank/DDBJ whole genome shotgun (WGS) entry which is preliminary data.</text>
</comment>
<dbReference type="AlphaFoldDB" id="A1ZLP5"/>
<reference evidence="4 5" key="1">
    <citation type="submission" date="2007-01" db="EMBL/GenBank/DDBJ databases">
        <authorList>
            <person name="Haygood M."/>
            <person name="Podell S."/>
            <person name="Anderson C."/>
            <person name="Hopkinson B."/>
            <person name="Roe K."/>
            <person name="Barbeau K."/>
            <person name="Gaasterland T."/>
            <person name="Ferriera S."/>
            <person name="Johnson J."/>
            <person name="Kravitz S."/>
            <person name="Beeson K."/>
            <person name="Sutton G."/>
            <person name="Rogers Y.-H."/>
            <person name="Friedman R."/>
            <person name="Frazier M."/>
            <person name="Venter J.C."/>
        </authorList>
    </citation>
    <scope>NUCLEOTIDE SEQUENCE [LARGE SCALE GENOMIC DNA]</scope>
    <source>
        <strain evidence="4 5">ATCC 23134</strain>
    </source>
</reference>
<sequence length="539" mass="60208">MKNFHFGSHTDIGHVRKQNEDSMGYYETSNGYVFVVCDGMGGAAGGSTASRMAVNSIKTFFQHQYYPNPIEAISQAIQYANQQIFQAAQKAPGMQGMGTTCVLMLVRNDQVYYGHVGDSRLYRLNQGGISRVTKDHSFVQALVDQGVISDEEAETHPRRNELLRALGTQPVTEVEVSFSPIIPNKNDIFLLCTDGLNGLVHDKSIEGTLNSPIDVEHKAIKLVQMANNLGGYDNTTVQLIEFYNLPEKHKFNSGEQKSVLGGTLINNPPPTSDFSDTSSADDINAGFNDFSPEDISQGTSSDFIPSPEPETYPPTPKTPSPKGKGPHAKRDYDRDEDDEEDYQDSRGARKRRNRGSGFRLDIDSPIMQVLGRLVLVIVVFYGAQWLYKYAVKEGIINTGIVDKTKRLWQDGEETINNAKNKYNAAKKRIKDAQDFINSTQKSLNNTLLKLDSLRNKFNHITVQVTEKTKDLKKLAEEQGSKLEWILEVNGLKSADEIETKNIKKLIVPKENPKKVIDKLDDLKQKAQKTIAEESAKLKQ</sequence>
<feature type="domain" description="PPM-type phosphatase" evidence="3">
    <location>
        <begin position="5"/>
        <end position="242"/>
    </location>
</feature>
<dbReference type="Pfam" id="PF13672">
    <property type="entry name" value="PP2C_2"/>
    <property type="match status" value="1"/>
</dbReference>
<keyword evidence="5" id="KW-1185">Reference proteome</keyword>
<proteinExistence type="predicted"/>
<accession>A1ZLP5</accession>
<evidence type="ECO:0000313" key="5">
    <source>
        <dbReference type="Proteomes" id="UP000004095"/>
    </source>
</evidence>
<feature type="coiled-coil region" evidence="1">
    <location>
        <begin position="415"/>
        <end position="456"/>
    </location>
</feature>
<dbReference type="EMBL" id="AAWS01000014">
    <property type="protein sequence ID" value="EAY28799.1"/>
    <property type="molecule type" value="Genomic_DNA"/>
</dbReference>
<dbReference type="SMART" id="SM00332">
    <property type="entry name" value="PP2Cc"/>
    <property type="match status" value="1"/>
</dbReference>
<dbReference type="PROSITE" id="PS51746">
    <property type="entry name" value="PPM_2"/>
    <property type="match status" value="1"/>
</dbReference>
<dbReference type="SUPFAM" id="SSF81606">
    <property type="entry name" value="PP2C-like"/>
    <property type="match status" value="1"/>
</dbReference>
<evidence type="ECO:0000313" key="4">
    <source>
        <dbReference type="EMBL" id="EAY28799.1"/>
    </source>
</evidence>
<dbReference type="NCBIfam" id="NF033484">
    <property type="entry name" value="Stp1_PP2C_phos"/>
    <property type="match status" value="1"/>
</dbReference>
<dbReference type="InterPro" id="IPR036457">
    <property type="entry name" value="PPM-type-like_dom_sf"/>
</dbReference>